<evidence type="ECO:0000256" key="1">
    <source>
        <dbReference type="SAM" id="Phobius"/>
    </source>
</evidence>
<dbReference type="InterPro" id="IPR013693">
    <property type="entry name" value="SpoIID/LytB_N"/>
</dbReference>
<accession>A0ABT1NB82</accession>
<dbReference type="NCBIfam" id="TIGR02669">
    <property type="entry name" value="SpoIID_LytB"/>
    <property type="match status" value="1"/>
</dbReference>
<sequence>MKRYSFSIVLLLFLIFALPVIIISCFKKTPKELKTESQLYVNVYDSKSSQLVEIEFEEYIEGVVAAEMPASFHIEALKAQALAARTYTLLRMVSYGGNGCTKHPGADICTEPAHCQAYRDPKALGKAYKKIHEAVASTKGEVIVYENGLIDAVFHSTSGGITENSEDVWVNKVPYLRSVLSQYEDHSPKLISTKNISIDEFVSGMMSLDNTMKLDKKKLAGQIQIIERSSGGRILKMKVGNRYFKGRDLRDQFALNSSNFTIDVNKNDISFAVVGNGHGIGMSQYGADGMAQHGSTYREIVKHYYTGVEIAPMESFRKDFED</sequence>
<protein>
    <submittedName>
        <fullName evidence="3">Stage II sporulation protein D</fullName>
    </submittedName>
</protein>
<dbReference type="NCBIfam" id="TIGR02870">
    <property type="entry name" value="spore_II_D"/>
    <property type="match status" value="1"/>
</dbReference>
<organism evidence="3 4">
    <name type="scientific">Lutispora saccharofermentans</name>
    <dbReference type="NCBI Taxonomy" id="3024236"/>
    <lineage>
        <taxon>Bacteria</taxon>
        <taxon>Bacillati</taxon>
        <taxon>Bacillota</taxon>
        <taxon>Clostridia</taxon>
        <taxon>Lutisporales</taxon>
        <taxon>Lutisporaceae</taxon>
        <taxon>Lutispora</taxon>
    </lineage>
</organism>
<dbReference type="InterPro" id="IPR013486">
    <property type="entry name" value="SpoIID/LytB"/>
</dbReference>
<dbReference type="InterPro" id="IPR051922">
    <property type="entry name" value="Bact_Sporulation_Assoc"/>
</dbReference>
<evidence type="ECO:0000259" key="2">
    <source>
        <dbReference type="Pfam" id="PF08486"/>
    </source>
</evidence>
<dbReference type="PANTHER" id="PTHR30032:SF4">
    <property type="entry name" value="AMIDASE ENHANCER"/>
    <property type="match status" value="1"/>
</dbReference>
<evidence type="ECO:0000313" key="4">
    <source>
        <dbReference type="Proteomes" id="UP001651880"/>
    </source>
</evidence>
<dbReference type="RefSeq" id="WP_255226045.1">
    <property type="nucleotide sequence ID" value="NZ_JAJEKE010000002.1"/>
</dbReference>
<feature type="domain" description="Sporulation stage II protein D amidase enhancer LytB N-terminal" evidence="2">
    <location>
        <begin position="45"/>
        <end position="145"/>
    </location>
</feature>
<dbReference type="InterPro" id="IPR014225">
    <property type="entry name" value="Spore_II_D_firmicutes"/>
</dbReference>
<dbReference type="Proteomes" id="UP001651880">
    <property type="component" value="Unassembled WGS sequence"/>
</dbReference>
<feature type="transmembrane region" description="Helical" evidence="1">
    <location>
        <begin position="6"/>
        <end position="26"/>
    </location>
</feature>
<reference evidence="3 4" key="1">
    <citation type="submission" date="2021-10" db="EMBL/GenBank/DDBJ databases">
        <title>Lutispora strain m25 sp. nov., a thermophilic, non-spore-forming bacterium isolated from a lab-scale methanogenic bioreactor digesting anaerobic sludge.</title>
        <authorList>
            <person name="El Houari A."/>
            <person name="Mcdonald J."/>
        </authorList>
    </citation>
    <scope>NUCLEOTIDE SEQUENCE [LARGE SCALE GENOMIC DNA]</scope>
    <source>
        <strain evidence="4">m25</strain>
    </source>
</reference>
<dbReference type="Pfam" id="PF08486">
    <property type="entry name" value="SpoIID"/>
    <property type="match status" value="1"/>
</dbReference>
<dbReference type="EMBL" id="JAJEKE010000002">
    <property type="protein sequence ID" value="MCQ1528523.1"/>
    <property type="molecule type" value="Genomic_DNA"/>
</dbReference>
<keyword evidence="1" id="KW-1133">Transmembrane helix</keyword>
<keyword evidence="1" id="KW-0472">Membrane</keyword>
<name>A0ABT1NB82_9FIRM</name>
<keyword evidence="1" id="KW-0812">Transmembrane</keyword>
<dbReference type="PROSITE" id="PS51257">
    <property type="entry name" value="PROKAR_LIPOPROTEIN"/>
    <property type="match status" value="1"/>
</dbReference>
<comment type="caution">
    <text evidence="3">The sequence shown here is derived from an EMBL/GenBank/DDBJ whole genome shotgun (WGS) entry which is preliminary data.</text>
</comment>
<proteinExistence type="predicted"/>
<evidence type="ECO:0000313" key="3">
    <source>
        <dbReference type="EMBL" id="MCQ1528523.1"/>
    </source>
</evidence>
<dbReference type="PANTHER" id="PTHR30032">
    <property type="entry name" value="N-ACETYLMURAMOYL-L-ALANINE AMIDASE-RELATED"/>
    <property type="match status" value="1"/>
</dbReference>
<gene>
    <name evidence="3" type="primary">spoIID</name>
    <name evidence="3" type="ORF">LJD61_03035</name>
</gene>
<keyword evidence="4" id="KW-1185">Reference proteome</keyword>